<dbReference type="OrthoDB" id="193931at2759"/>
<reference evidence="15" key="1">
    <citation type="submission" date="2021-11" db="EMBL/GenBank/DDBJ databases">
        <authorList>
            <person name="Schell T."/>
        </authorList>
    </citation>
    <scope>NUCLEOTIDE SEQUENCE</scope>
    <source>
        <strain evidence="15">M5</strain>
    </source>
</reference>
<dbReference type="InterPro" id="IPR000014">
    <property type="entry name" value="PAS"/>
</dbReference>
<dbReference type="Gene3D" id="1.10.510.10">
    <property type="entry name" value="Transferase(Phosphotransferase) domain 1"/>
    <property type="match status" value="1"/>
</dbReference>
<dbReference type="SUPFAM" id="SSF56112">
    <property type="entry name" value="Protein kinase-like (PK-like)"/>
    <property type="match status" value="1"/>
</dbReference>
<evidence type="ECO:0000256" key="1">
    <source>
        <dbReference type="ARBA" id="ARBA00004496"/>
    </source>
</evidence>
<evidence type="ECO:0000259" key="14">
    <source>
        <dbReference type="PROSITE" id="PS50011"/>
    </source>
</evidence>
<keyword evidence="9 12" id="KW-0067">ATP-binding</keyword>
<evidence type="ECO:0000256" key="7">
    <source>
        <dbReference type="ARBA" id="ARBA00022741"/>
    </source>
</evidence>
<sequence length="799" mass="89785">MEKRFMDSPIDLLRNGRLLRAKDLGLTPTANSSLEFNQSFPRLTRKLKSVSKVQFSKALLNTEDMNSVSFSTQATQSSFHPDNQSNIEDTLNISHFNEDAVFNPNPHKGVLTIDSKTSQIIITNTIACKMLGYSADELTTIKFRDLVIREKSQLALTDMIFNEKGEVVIFNGKVIELKCKDGSKVAVSCWLTNTEDSSGNSLYIAVIEPVQRIVSYLLLDEFGLIMAADETASSLFHCTEEAFVGHNIIKWIPNIIWPSSSDDLDQEKKIQKTTGSNESKQSFPLTLRLDHYEGDSVTSLSETTSLLPSYSATLWVFTNLSGMLLVTQEGLIIDCNSIFAQLALGYSREQLVGKDLGDVLLNYSNAQCGHFSSEVHHENGSFIPVSYFVNGPIDGTDIYQVWMAIASTVSNCKSILGASELSSRNFTTNRSERDVSKSDNQHESKESSVNREDMYGGDYSENYQFIKQIGSGGFGCVQLAYGLIDNKLVVTKFVKKSKVYSDSWIVTEDGRRLPNEIYLLNRIQHPFIVNMIEFYENDSYFQLVMEKHGFGMDLFEFIEKTNGVPEPLAANISKQLVDAVDYLHSNGILHRDIKDENVVLDDRFHAKLIDFGSATYISDKPFKAFCGTFEYCSPEVLRGNPYRGPELEVWAIGVTIYVLVFGRNPFSGIEEILKSALEFPDSASSDLLNLLNGMMNRCVEDRFSVCDALKSKWLNQTVFLDNYDFYDVCDLERSSVEFQNSRYILDDGPVVSLTTSTPYRKSSVPAKRSLDHSSFDIHDESVNFQGSELVFNEMSNHAD</sequence>
<dbReference type="AlphaFoldDB" id="A0A8J2S094"/>
<accession>A0A8J2S094</accession>
<dbReference type="GO" id="GO:0005829">
    <property type="term" value="C:cytosol"/>
    <property type="evidence" value="ECO:0007669"/>
    <property type="project" value="TreeGrafter"/>
</dbReference>
<dbReference type="PANTHER" id="PTHR24346:SF51">
    <property type="entry name" value="PAS DOMAIN-CONTAINING SERINE_THREONINE-PROTEIN KINASE"/>
    <property type="match status" value="1"/>
</dbReference>
<gene>
    <name evidence="15" type="ORF">DGAL_LOCUS12369</name>
</gene>
<comment type="caution">
    <text evidence="15">The sequence shown here is derived from an EMBL/GenBank/DDBJ whole genome shotgun (WGS) entry which is preliminary data.</text>
</comment>
<feature type="binding site" evidence="12">
    <location>
        <position position="496"/>
    </location>
    <ligand>
        <name>ATP</name>
        <dbReference type="ChEBI" id="CHEBI:30616"/>
    </ligand>
</feature>
<proteinExistence type="predicted"/>
<dbReference type="FunFam" id="1.10.510.10:FF:000320">
    <property type="entry name" value="Serine/threonine protein kinase"/>
    <property type="match status" value="1"/>
</dbReference>
<comment type="subcellular location">
    <subcellularLocation>
        <location evidence="1">Cytoplasm</location>
    </subcellularLocation>
</comment>
<evidence type="ECO:0000256" key="9">
    <source>
        <dbReference type="ARBA" id="ARBA00022840"/>
    </source>
</evidence>
<evidence type="ECO:0000256" key="6">
    <source>
        <dbReference type="ARBA" id="ARBA00022679"/>
    </source>
</evidence>
<feature type="compositionally biased region" description="Basic and acidic residues" evidence="13">
    <location>
        <begin position="430"/>
        <end position="454"/>
    </location>
</feature>
<dbReference type="PROSITE" id="PS00108">
    <property type="entry name" value="PROTEIN_KINASE_ST"/>
    <property type="match status" value="1"/>
</dbReference>
<evidence type="ECO:0000256" key="5">
    <source>
        <dbReference type="ARBA" id="ARBA00022553"/>
    </source>
</evidence>
<comment type="catalytic activity">
    <reaction evidence="11">
        <text>L-seryl-[protein] + ATP = O-phospho-L-seryl-[protein] + ADP + H(+)</text>
        <dbReference type="Rhea" id="RHEA:17989"/>
        <dbReference type="Rhea" id="RHEA-COMP:9863"/>
        <dbReference type="Rhea" id="RHEA-COMP:11604"/>
        <dbReference type="ChEBI" id="CHEBI:15378"/>
        <dbReference type="ChEBI" id="CHEBI:29999"/>
        <dbReference type="ChEBI" id="CHEBI:30616"/>
        <dbReference type="ChEBI" id="CHEBI:83421"/>
        <dbReference type="ChEBI" id="CHEBI:456216"/>
        <dbReference type="EC" id="2.7.11.1"/>
    </reaction>
</comment>
<keyword evidence="6" id="KW-0808">Transferase</keyword>
<dbReference type="PROSITE" id="PS50011">
    <property type="entry name" value="PROTEIN_KINASE_DOM"/>
    <property type="match status" value="1"/>
</dbReference>
<evidence type="ECO:0000256" key="13">
    <source>
        <dbReference type="SAM" id="MobiDB-lite"/>
    </source>
</evidence>
<keyword evidence="7 12" id="KW-0547">Nucleotide-binding</keyword>
<dbReference type="EMBL" id="CAKKLH010000289">
    <property type="protein sequence ID" value="CAH0108913.1"/>
    <property type="molecule type" value="Genomic_DNA"/>
</dbReference>
<keyword evidence="3" id="KW-0963">Cytoplasm</keyword>
<feature type="domain" description="Protein kinase" evidence="14">
    <location>
        <begin position="463"/>
        <end position="714"/>
    </location>
</feature>
<dbReference type="GO" id="GO:0035556">
    <property type="term" value="P:intracellular signal transduction"/>
    <property type="evidence" value="ECO:0007669"/>
    <property type="project" value="TreeGrafter"/>
</dbReference>
<dbReference type="PANTHER" id="PTHR24346">
    <property type="entry name" value="MAP/MICROTUBULE AFFINITY-REGULATING KINASE"/>
    <property type="match status" value="1"/>
</dbReference>
<protein>
    <recommendedName>
        <fullName evidence="2">non-specific serine/threonine protein kinase</fullName>
        <ecNumber evidence="2">2.7.11.1</ecNumber>
    </recommendedName>
</protein>
<feature type="region of interest" description="Disordered" evidence="13">
    <location>
        <begin position="427"/>
        <end position="455"/>
    </location>
</feature>
<comment type="catalytic activity">
    <reaction evidence="10">
        <text>L-threonyl-[protein] + ATP = O-phospho-L-threonyl-[protein] + ADP + H(+)</text>
        <dbReference type="Rhea" id="RHEA:46608"/>
        <dbReference type="Rhea" id="RHEA-COMP:11060"/>
        <dbReference type="Rhea" id="RHEA-COMP:11605"/>
        <dbReference type="ChEBI" id="CHEBI:15378"/>
        <dbReference type="ChEBI" id="CHEBI:30013"/>
        <dbReference type="ChEBI" id="CHEBI:30616"/>
        <dbReference type="ChEBI" id="CHEBI:61977"/>
        <dbReference type="ChEBI" id="CHEBI:456216"/>
        <dbReference type="EC" id="2.7.11.1"/>
    </reaction>
</comment>
<evidence type="ECO:0000256" key="11">
    <source>
        <dbReference type="ARBA" id="ARBA00048679"/>
    </source>
</evidence>
<dbReference type="SUPFAM" id="SSF55785">
    <property type="entry name" value="PYP-like sensor domain (PAS domain)"/>
    <property type="match status" value="2"/>
</dbReference>
<dbReference type="InterPro" id="IPR008271">
    <property type="entry name" value="Ser/Thr_kinase_AS"/>
</dbReference>
<dbReference type="CDD" id="cd00130">
    <property type="entry name" value="PAS"/>
    <property type="match status" value="2"/>
</dbReference>
<dbReference type="Gene3D" id="3.30.450.20">
    <property type="entry name" value="PAS domain"/>
    <property type="match status" value="1"/>
</dbReference>
<keyword evidence="8" id="KW-0418">Kinase</keyword>
<dbReference type="InterPro" id="IPR035965">
    <property type="entry name" value="PAS-like_dom_sf"/>
</dbReference>
<dbReference type="GO" id="GO:0005524">
    <property type="term" value="F:ATP binding"/>
    <property type="evidence" value="ECO:0007669"/>
    <property type="project" value="UniProtKB-UniRule"/>
</dbReference>
<name>A0A8J2S094_9CRUS</name>
<dbReference type="InterPro" id="IPR011009">
    <property type="entry name" value="Kinase-like_dom_sf"/>
</dbReference>
<dbReference type="GO" id="GO:0004674">
    <property type="term" value="F:protein serine/threonine kinase activity"/>
    <property type="evidence" value="ECO:0007669"/>
    <property type="project" value="UniProtKB-KW"/>
</dbReference>
<dbReference type="Pfam" id="PF00069">
    <property type="entry name" value="Pkinase"/>
    <property type="match status" value="1"/>
</dbReference>
<dbReference type="Gene3D" id="3.30.200.20">
    <property type="entry name" value="Phosphorylase Kinase, domain 1"/>
    <property type="match status" value="1"/>
</dbReference>
<dbReference type="InterPro" id="IPR017441">
    <property type="entry name" value="Protein_kinase_ATP_BS"/>
</dbReference>
<evidence type="ECO:0000256" key="4">
    <source>
        <dbReference type="ARBA" id="ARBA00022527"/>
    </source>
</evidence>
<dbReference type="GO" id="GO:0005634">
    <property type="term" value="C:nucleus"/>
    <property type="evidence" value="ECO:0007669"/>
    <property type="project" value="TreeGrafter"/>
</dbReference>
<dbReference type="SMART" id="SM00091">
    <property type="entry name" value="PAS"/>
    <property type="match status" value="3"/>
</dbReference>
<keyword evidence="5" id="KW-0597">Phosphoprotein</keyword>
<evidence type="ECO:0000256" key="3">
    <source>
        <dbReference type="ARBA" id="ARBA00022490"/>
    </source>
</evidence>
<evidence type="ECO:0000256" key="10">
    <source>
        <dbReference type="ARBA" id="ARBA00047899"/>
    </source>
</evidence>
<dbReference type="Proteomes" id="UP000789390">
    <property type="component" value="Unassembled WGS sequence"/>
</dbReference>
<dbReference type="EC" id="2.7.11.1" evidence="2"/>
<evidence type="ECO:0000256" key="12">
    <source>
        <dbReference type="PROSITE-ProRule" id="PRU10141"/>
    </source>
</evidence>
<dbReference type="FunFam" id="3.30.200.20:FF:000314">
    <property type="entry name" value="Serine/threonine protein kinase"/>
    <property type="match status" value="1"/>
</dbReference>
<dbReference type="PROSITE" id="PS00107">
    <property type="entry name" value="PROTEIN_KINASE_ATP"/>
    <property type="match status" value="1"/>
</dbReference>
<organism evidence="15 16">
    <name type="scientific">Daphnia galeata</name>
    <dbReference type="NCBI Taxonomy" id="27404"/>
    <lineage>
        <taxon>Eukaryota</taxon>
        <taxon>Metazoa</taxon>
        <taxon>Ecdysozoa</taxon>
        <taxon>Arthropoda</taxon>
        <taxon>Crustacea</taxon>
        <taxon>Branchiopoda</taxon>
        <taxon>Diplostraca</taxon>
        <taxon>Cladocera</taxon>
        <taxon>Anomopoda</taxon>
        <taxon>Daphniidae</taxon>
        <taxon>Daphnia</taxon>
    </lineage>
</organism>
<evidence type="ECO:0000256" key="8">
    <source>
        <dbReference type="ARBA" id="ARBA00022777"/>
    </source>
</evidence>
<dbReference type="Pfam" id="PF13426">
    <property type="entry name" value="PAS_9"/>
    <property type="match status" value="2"/>
</dbReference>
<dbReference type="NCBIfam" id="TIGR00229">
    <property type="entry name" value="sensory_box"/>
    <property type="match status" value="1"/>
</dbReference>
<dbReference type="InterPro" id="IPR000719">
    <property type="entry name" value="Prot_kinase_dom"/>
</dbReference>
<evidence type="ECO:0000313" key="16">
    <source>
        <dbReference type="Proteomes" id="UP000789390"/>
    </source>
</evidence>
<evidence type="ECO:0000313" key="15">
    <source>
        <dbReference type="EMBL" id="CAH0108913.1"/>
    </source>
</evidence>
<dbReference type="SMART" id="SM00220">
    <property type="entry name" value="S_TKc"/>
    <property type="match status" value="1"/>
</dbReference>
<dbReference type="GO" id="GO:0045719">
    <property type="term" value="P:negative regulation of glycogen biosynthetic process"/>
    <property type="evidence" value="ECO:0007669"/>
    <property type="project" value="TreeGrafter"/>
</dbReference>
<evidence type="ECO:0000256" key="2">
    <source>
        <dbReference type="ARBA" id="ARBA00012513"/>
    </source>
</evidence>
<keyword evidence="4" id="KW-0723">Serine/threonine-protein kinase</keyword>
<keyword evidence="16" id="KW-1185">Reference proteome</keyword>